<feature type="domain" description="Band 7" evidence="3">
    <location>
        <begin position="57"/>
        <end position="235"/>
    </location>
</feature>
<organism evidence="4 5">
    <name type="scientific">Anaerolinea thermophila (strain DSM 14523 / JCM 11388 / NBRC 100420 / UNI-1)</name>
    <dbReference type="NCBI Taxonomy" id="926569"/>
    <lineage>
        <taxon>Bacteria</taxon>
        <taxon>Bacillati</taxon>
        <taxon>Chloroflexota</taxon>
        <taxon>Anaerolineae</taxon>
        <taxon>Anaerolineales</taxon>
        <taxon>Anaerolineaceae</taxon>
        <taxon>Anaerolinea</taxon>
    </lineage>
</organism>
<dbReference type="GO" id="GO:0016020">
    <property type="term" value="C:membrane"/>
    <property type="evidence" value="ECO:0007669"/>
    <property type="project" value="InterPro"/>
</dbReference>
<dbReference type="PRINTS" id="PR00679">
    <property type="entry name" value="PROHIBITIN"/>
</dbReference>
<evidence type="ECO:0000313" key="4">
    <source>
        <dbReference type="EMBL" id="BAJ63918.1"/>
    </source>
</evidence>
<dbReference type="PANTHER" id="PTHR23222">
    <property type="entry name" value="PROHIBITIN"/>
    <property type="match status" value="1"/>
</dbReference>
<evidence type="ECO:0000313" key="5">
    <source>
        <dbReference type="Proteomes" id="UP000008922"/>
    </source>
</evidence>
<dbReference type="CDD" id="cd03401">
    <property type="entry name" value="SPFH_prohibitin"/>
    <property type="match status" value="1"/>
</dbReference>
<evidence type="ECO:0000259" key="3">
    <source>
        <dbReference type="SMART" id="SM00244"/>
    </source>
</evidence>
<dbReference type="HOGENOM" id="CLU_796067_0_0_0"/>
<dbReference type="SMART" id="SM00244">
    <property type="entry name" value="PHB"/>
    <property type="match status" value="1"/>
</dbReference>
<keyword evidence="2" id="KW-0812">Transmembrane</keyword>
<feature type="transmembrane region" description="Helical" evidence="2">
    <location>
        <begin position="6"/>
        <end position="29"/>
    </location>
</feature>
<dbReference type="InterPro" id="IPR000163">
    <property type="entry name" value="Prohibitin"/>
</dbReference>
<dbReference type="KEGG" id="atm:ANT_18920"/>
<keyword evidence="2" id="KW-1133">Transmembrane helix</keyword>
<dbReference type="RefSeq" id="WP_013560295.1">
    <property type="nucleotide sequence ID" value="NC_014960.1"/>
</dbReference>
<dbReference type="AlphaFoldDB" id="E8N654"/>
<evidence type="ECO:0000256" key="1">
    <source>
        <dbReference type="SAM" id="Coils"/>
    </source>
</evidence>
<dbReference type="SUPFAM" id="SSF117892">
    <property type="entry name" value="Band 7/SPFH domain"/>
    <property type="match status" value="1"/>
</dbReference>
<dbReference type="Pfam" id="PF01145">
    <property type="entry name" value="Band_7"/>
    <property type="match status" value="1"/>
</dbReference>
<protein>
    <recommendedName>
        <fullName evidence="3">Band 7 domain-containing protein</fullName>
    </recommendedName>
</protein>
<dbReference type="Proteomes" id="UP000008922">
    <property type="component" value="Chromosome"/>
</dbReference>
<dbReference type="STRING" id="926569.ANT_18920"/>
<dbReference type="InterPro" id="IPR036013">
    <property type="entry name" value="Band_7/SPFH_dom_sf"/>
</dbReference>
<name>E8N654_ANATU</name>
<dbReference type="InParanoid" id="E8N654"/>
<proteinExistence type="predicted"/>
<dbReference type="InterPro" id="IPR001107">
    <property type="entry name" value="Band_7"/>
</dbReference>
<reference evidence="4 5" key="1">
    <citation type="submission" date="2010-12" db="EMBL/GenBank/DDBJ databases">
        <title>Whole genome sequence of Anaerolinea thermophila UNI-1.</title>
        <authorList>
            <person name="Narita-Yamada S."/>
            <person name="Kishi E."/>
            <person name="Watanabe Y."/>
            <person name="Takasaki K."/>
            <person name="Ankai A."/>
            <person name="Oguchi A."/>
            <person name="Fukui S."/>
            <person name="Takahashi M."/>
            <person name="Yashiro I."/>
            <person name="Hosoyama A."/>
            <person name="Sekiguchi Y."/>
            <person name="Hanada S."/>
            <person name="Fujita N."/>
        </authorList>
    </citation>
    <scope>NUCLEOTIDE SEQUENCE [LARGE SCALE GENOMIC DNA]</scope>
    <source>
        <strain evidence="5">DSM 14523 / JCM 11388 / NBRC 100420 / UNI-1</strain>
    </source>
</reference>
<accession>E8N654</accession>
<sequence length="348" mass="38461">MNISSLTSFFVGAVWFIVFITFGVVILRASRNQPVRGSGRVLVALILFAVFLTTLNAGLVFIEPQERGVVISAVSPEGYRKEPLEPGLRFIIPFAEQVVRYSIANQTYTMSIAAREGQIEGDDSIAARTEDGQEIYVDASVIYAINPTEVVKVHILWQDRYTRDLVRPLARGIIRDAVSQMRVDEVVSSKRAELVKTLNETMAVKLAENGLILRDFVLRNITFSPEYAASVEQKQIAEQQAQQAKFVVEQKKQEAEQARQVAQGQADAAVIRAKGEAEARLIQAEAEAKALEYIANVIKSNPDILNYQYITKLAPNVQVIMTPSNTPIILPYPGSLQAPATTTPTTPQ</sequence>
<evidence type="ECO:0000256" key="2">
    <source>
        <dbReference type="SAM" id="Phobius"/>
    </source>
</evidence>
<dbReference type="eggNOG" id="COG0330">
    <property type="taxonomic scope" value="Bacteria"/>
</dbReference>
<dbReference type="EMBL" id="AP012029">
    <property type="protein sequence ID" value="BAJ63918.1"/>
    <property type="molecule type" value="Genomic_DNA"/>
</dbReference>
<dbReference type="PANTHER" id="PTHR23222:SF0">
    <property type="entry name" value="PROHIBITIN 1"/>
    <property type="match status" value="1"/>
</dbReference>
<feature type="transmembrane region" description="Helical" evidence="2">
    <location>
        <begin position="41"/>
        <end position="62"/>
    </location>
</feature>
<dbReference type="OrthoDB" id="146318at2"/>
<feature type="coiled-coil region" evidence="1">
    <location>
        <begin position="234"/>
        <end position="294"/>
    </location>
</feature>
<keyword evidence="5" id="KW-1185">Reference proteome</keyword>
<gene>
    <name evidence="4" type="ordered locus">ANT_18920</name>
</gene>
<keyword evidence="2" id="KW-0472">Membrane</keyword>
<keyword evidence="1" id="KW-0175">Coiled coil</keyword>
<dbReference type="Gene3D" id="3.30.479.30">
    <property type="entry name" value="Band 7 domain"/>
    <property type="match status" value="1"/>
</dbReference>